<dbReference type="EMBL" id="CM047943">
    <property type="protein sequence ID" value="KAI9900936.1"/>
    <property type="molecule type" value="Genomic_DNA"/>
</dbReference>
<reference evidence="1" key="1">
    <citation type="submission" date="2022-10" db="EMBL/GenBank/DDBJ databases">
        <title>Complete Genome of Trichothecium roseum strain YXFP-22015, a Plant Pathogen Isolated from Citrus.</title>
        <authorList>
            <person name="Wang Y."/>
            <person name="Zhu L."/>
        </authorList>
    </citation>
    <scope>NUCLEOTIDE SEQUENCE</scope>
    <source>
        <strain evidence="1">YXFP-22015</strain>
    </source>
</reference>
<name>A0ACC0V629_9HYPO</name>
<evidence type="ECO:0000313" key="2">
    <source>
        <dbReference type="Proteomes" id="UP001163324"/>
    </source>
</evidence>
<gene>
    <name evidence="1" type="ORF">N3K66_005198</name>
</gene>
<evidence type="ECO:0000313" key="1">
    <source>
        <dbReference type="EMBL" id="KAI9900936.1"/>
    </source>
</evidence>
<protein>
    <submittedName>
        <fullName evidence="1">Uncharacterized protein</fullName>
    </submittedName>
</protein>
<dbReference type="Proteomes" id="UP001163324">
    <property type="component" value="Chromosome 4"/>
</dbReference>
<keyword evidence="2" id="KW-1185">Reference proteome</keyword>
<sequence>MVRLPPAEKLPLAVRKNIRDNWENKKADHEKAISEVLGESWTVDINLNAIWPYGENWAKDCTGEMISRYIEAARDRLVEFIRQCGEEGKDEINAVCSKHVIGMDVDEDKKVIYNGCKVADGKLIILFAPGMLGTNIDDPLQADKLSEAINSAGTSAALTFEERQGISNVSDELDEVKERINKILAREIAIDPGFEAISAKLAGSKQVMETWRGQMGRFVMSYYAALASWLKDQNFGDDDMLQEGMNEALSSGTIKFRIVDALRPENRYNQCTFEDGTLFLETTPEAFGVNIDQVGNNIIDLL</sequence>
<proteinExistence type="predicted"/>
<comment type="caution">
    <text evidence="1">The sequence shown here is derived from an EMBL/GenBank/DDBJ whole genome shotgun (WGS) entry which is preliminary data.</text>
</comment>
<organism evidence="1 2">
    <name type="scientific">Trichothecium roseum</name>
    <dbReference type="NCBI Taxonomy" id="47278"/>
    <lineage>
        <taxon>Eukaryota</taxon>
        <taxon>Fungi</taxon>
        <taxon>Dikarya</taxon>
        <taxon>Ascomycota</taxon>
        <taxon>Pezizomycotina</taxon>
        <taxon>Sordariomycetes</taxon>
        <taxon>Hypocreomycetidae</taxon>
        <taxon>Hypocreales</taxon>
        <taxon>Hypocreales incertae sedis</taxon>
        <taxon>Trichothecium</taxon>
    </lineage>
</organism>
<accession>A0ACC0V629</accession>